<dbReference type="InterPro" id="IPR042089">
    <property type="entry name" value="Peptidase_M13_dom_2"/>
</dbReference>
<organism evidence="5">
    <name type="scientific">Photinus pyralis</name>
    <name type="common">Common eastern firefly</name>
    <name type="synonym">Lampyris pyralis</name>
    <dbReference type="NCBI Taxonomy" id="7054"/>
    <lineage>
        <taxon>Eukaryota</taxon>
        <taxon>Metazoa</taxon>
        <taxon>Ecdysozoa</taxon>
        <taxon>Arthropoda</taxon>
        <taxon>Hexapoda</taxon>
        <taxon>Insecta</taxon>
        <taxon>Pterygota</taxon>
        <taxon>Neoptera</taxon>
        <taxon>Endopterygota</taxon>
        <taxon>Coleoptera</taxon>
        <taxon>Polyphaga</taxon>
        <taxon>Elateriformia</taxon>
        <taxon>Elateroidea</taxon>
        <taxon>Lampyridae</taxon>
        <taxon>Lampyrinae</taxon>
        <taxon>Photinus</taxon>
    </lineage>
</organism>
<keyword evidence="3" id="KW-0472">Membrane</keyword>
<evidence type="ECO:0000259" key="4">
    <source>
        <dbReference type="Pfam" id="PF05649"/>
    </source>
</evidence>
<evidence type="ECO:0000256" key="3">
    <source>
        <dbReference type="SAM" id="Phobius"/>
    </source>
</evidence>
<dbReference type="Gene3D" id="3.40.390.10">
    <property type="entry name" value="Collagenase (Catalytic Domain)"/>
    <property type="match status" value="2"/>
</dbReference>
<dbReference type="AlphaFoldDB" id="A0A1Y1LGM0"/>
<feature type="domain" description="Peptidase M13 N-terminal" evidence="4">
    <location>
        <begin position="80"/>
        <end position="437"/>
    </location>
</feature>
<evidence type="ECO:0000313" key="5">
    <source>
        <dbReference type="EMBL" id="JAV72783.1"/>
    </source>
</evidence>
<dbReference type="InterPro" id="IPR024079">
    <property type="entry name" value="MetalloPept_cat_dom_sf"/>
</dbReference>
<keyword evidence="3" id="KW-0812">Transmembrane</keyword>
<comment type="subcellular location">
    <subcellularLocation>
        <location evidence="1">Cell membrane</location>
        <topology evidence="1">Single-pass type II membrane protein</topology>
    </subcellularLocation>
</comment>
<accession>A0A1Y1LGM0</accession>
<name>A0A1Y1LGM0_PHOPY</name>
<reference evidence="5" key="1">
    <citation type="journal article" date="2016" name="Sci. Rep.">
        <title>Molecular characterization of firefly nuptial gifts: a multi-omics approach sheds light on postcopulatory sexual selection.</title>
        <authorList>
            <person name="Al-Wathiqui N."/>
            <person name="Fallon T.R."/>
            <person name="South A."/>
            <person name="Weng J.K."/>
            <person name="Lewis S.M."/>
        </authorList>
    </citation>
    <scope>NUCLEOTIDE SEQUENCE</scope>
</reference>
<dbReference type="GO" id="GO:0005886">
    <property type="term" value="C:plasma membrane"/>
    <property type="evidence" value="ECO:0007669"/>
    <property type="project" value="UniProtKB-SubCell"/>
</dbReference>
<dbReference type="PANTHER" id="PTHR11733:SF167">
    <property type="entry name" value="FI17812P1-RELATED"/>
    <property type="match status" value="1"/>
</dbReference>
<dbReference type="InterPro" id="IPR000718">
    <property type="entry name" value="Peptidase_M13"/>
</dbReference>
<proteinExistence type="inferred from homology"/>
<sequence>MNREYLKSRCFEDEDENWWQRRSGMERCLFIGLLFAILLSLACVIYISLQILLNVEVCSNTSCLAESYRIATRLNNTVDPCEDFYQYVCGVSPERDNTISTLKQKVNEMLVESAGEDDSNATNDERKLFDNCLNQTDSENFIVTFQEVLEDIGGWPVLVGYHWRARLFEWTDAVYSLKSRGYPFSMFLDVQLQSEGRIKLSIVTFAFPHKGLYLQFMIDTAVVFGADRYQAKLQMENVLSFMEELQGVAEKNVTLKRPDELFGTHVTVEEMQKIYDEIQWLDFLNNILYPYTVTDSDVIVIPSHEHFGAFIDLITSIPKRVQANYMVWRVIEEMIPFMSKQLQYLKGNYTCQIESGTHQDHHEFCCESLDAIYVLRPLQLQYIQNRLSAKRKLMIEELYLAVKEEIISQLENSRWIDDESRQASVDFFEMTEVVIGAPDGYFNGSIFEELYTWELEGESIFEMILSARKNYFETLMVMQNSSVMLNLIKGTEIGYSTNTIVLPLAVLDEYFDEERPMYLNYAELGVAIAEVLLKSLTDNVEQLWSNSTVEEFEERTKCNSVALLLGYRSYQKWAESRRKEARLVAIEQTPNQLFWISAMSSSCHSYVQFRPNQYLLKDFMCASDTHFDDCDVL</sequence>
<dbReference type="PANTHER" id="PTHR11733">
    <property type="entry name" value="ZINC METALLOPROTEASE FAMILY M13 NEPRILYSIN-RELATED"/>
    <property type="match status" value="1"/>
</dbReference>
<protein>
    <recommendedName>
        <fullName evidence="4">Peptidase M13 N-terminal domain-containing protein</fullName>
    </recommendedName>
</protein>
<dbReference type="Pfam" id="PF05649">
    <property type="entry name" value="Peptidase_M13_N"/>
    <property type="match status" value="1"/>
</dbReference>
<dbReference type="PROSITE" id="PS51885">
    <property type="entry name" value="NEPRILYSIN"/>
    <property type="match status" value="1"/>
</dbReference>
<evidence type="ECO:0000256" key="2">
    <source>
        <dbReference type="ARBA" id="ARBA00007357"/>
    </source>
</evidence>
<dbReference type="GO" id="GO:0016485">
    <property type="term" value="P:protein processing"/>
    <property type="evidence" value="ECO:0007669"/>
    <property type="project" value="TreeGrafter"/>
</dbReference>
<keyword evidence="3" id="KW-1133">Transmembrane helix</keyword>
<feature type="transmembrane region" description="Helical" evidence="3">
    <location>
        <begin position="28"/>
        <end position="53"/>
    </location>
</feature>
<dbReference type="SUPFAM" id="SSF55486">
    <property type="entry name" value="Metalloproteases ('zincins'), catalytic domain"/>
    <property type="match status" value="1"/>
</dbReference>
<dbReference type="GO" id="GO:0004222">
    <property type="term" value="F:metalloendopeptidase activity"/>
    <property type="evidence" value="ECO:0007669"/>
    <property type="project" value="InterPro"/>
</dbReference>
<dbReference type="EMBL" id="GEZM01056214">
    <property type="protein sequence ID" value="JAV72783.1"/>
    <property type="molecule type" value="Transcribed_RNA"/>
</dbReference>
<evidence type="ECO:0000256" key="1">
    <source>
        <dbReference type="ARBA" id="ARBA00004401"/>
    </source>
</evidence>
<dbReference type="Gene3D" id="1.10.1380.10">
    <property type="entry name" value="Neutral endopeptidase , domain2"/>
    <property type="match status" value="1"/>
</dbReference>
<dbReference type="InterPro" id="IPR008753">
    <property type="entry name" value="Peptidase_M13_N"/>
</dbReference>
<comment type="similarity">
    <text evidence="2">Belongs to the peptidase M13 family.</text>
</comment>